<gene>
    <name evidence="2" type="ORF">EFD62_00010</name>
</gene>
<feature type="chain" id="PRO_5020682759" evidence="1">
    <location>
        <begin position="24"/>
        <end position="473"/>
    </location>
</feature>
<sequence>MKKIVSLMLIFCMLMCSSGIISAAKSNVSIQGYKINAADVQEVFSSWELTDSVQSVSLDIDDCDIAEDNIVISGTVNDQNQKTTVLFEGKMFISGYKQNKKKVESYVGALSENNSKYEVLYFEIKNSTKEDDVLFSEKLKTKKCFILYLRDKEGNVFAFQEKLNKLGINASDLKCTEVAEGVNDKYWFVKALEPEKSEIPFEPSMFPELDSDTANKLKQATISESKMINTLRSSSNGYYNVATPVLRYSYDYGYVTYEFMAFTYFEGYINDVPNTGTTEWTSSLRIVQSARENGVINNDHNAHFFKLQGSSQSNGRIQCTVAAGDNTRMQSLRLGYQLLQGSNRNYGGAVWSVLGMVAESNPYTRYAYQILNIASSLFGEPEAKLIQQDANSSLGQDCAVMRYELSNSNTYLCCSSNRLELFITVLTADNTQIRNESTVAAVNWKYAVKFSGNSSTVTEYNVQCAYVPYDTNR</sequence>
<name>A0A4Q0I7H5_9FIRM</name>
<organism evidence="2 3">
    <name type="scientific">Acetivibrio mesophilus</name>
    <dbReference type="NCBI Taxonomy" id="2487273"/>
    <lineage>
        <taxon>Bacteria</taxon>
        <taxon>Bacillati</taxon>
        <taxon>Bacillota</taxon>
        <taxon>Clostridia</taxon>
        <taxon>Eubacteriales</taxon>
        <taxon>Oscillospiraceae</taxon>
        <taxon>Acetivibrio</taxon>
    </lineage>
</organism>
<keyword evidence="3" id="KW-1185">Reference proteome</keyword>
<evidence type="ECO:0000313" key="2">
    <source>
        <dbReference type="EMBL" id="RXE60364.1"/>
    </source>
</evidence>
<accession>A0A4Q0I7H5</accession>
<dbReference type="OrthoDB" id="10016732at2"/>
<keyword evidence="1" id="KW-0732">Signal</keyword>
<dbReference type="EMBL" id="RLII01000001">
    <property type="protein sequence ID" value="RXE60364.1"/>
    <property type="molecule type" value="Genomic_DNA"/>
</dbReference>
<evidence type="ECO:0000313" key="3">
    <source>
        <dbReference type="Proteomes" id="UP000289166"/>
    </source>
</evidence>
<dbReference type="RefSeq" id="WP_069194790.1">
    <property type="nucleotide sequence ID" value="NZ_RLII01000001.1"/>
</dbReference>
<proteinExistence type="predicted"/>
<feature type="signal peptide" evidence="1">
    <location>
        <begin position="1"/>
        <end position="23"/>
    </location>
</feature>
<comment type="caution">
    <text evidence="2">The sequence shown here is derived from an EMBL/GenBank/DDBJ whole genome shotgun (WGS) entry which is preliminary data.</text>
</comment>
<protein>
    <submittedName>
        <fullName evidence="2">Uncharacterized protein</fullName>
    </submittedName>
</protein>
<dbReference type="AlphaFoldDB" id="A0A4Q0I7H5"/>
<dbReference type="Proteomes" id="UP000289166">
    <property type="component" value="Unassembled WGS sequence"/>
</dbReference>
<evidence type="ECO:0000256" key="1">
    <source>
        <dbReference type="SAM" id="SignalP"/>
    </source>
</evidence>
<reference evidence="3" key="1">
    <citation type="submission" date="2018-11" db="EMBL/GenBank/DDBJ databases">
        <title>Genome sequencing of a novel mesophilic and cellulolytic organism within the genus Hungateiclostridium.</title>
        <authorList>
            <person name="Rettenmaier R."/>
            <person name="Liebl W."/>
            <person name="Zverlov V."/>
        </authorList>
    </citation>
    <scope>NUCLEOTIDE SEQUENCE [LARGE SCALE GENOMIC DNA]</scope>
    <source>
        <strain evidence="3">N2K1</strain>
    </source>
</reference>